<protein>
    <submittedName>
        <fullName evidence="2">Tail fiber protein</fullName>
    </submittedName>
</protein>
<evidence type="ECO:0000313" key="3">
    <source>
        <dbReference type="Proteomes" id="UP001499988"/>
    </source>
</evidence>
<gene>
    <name evidence="2" type="ORF">GCM10023333_05390</name>
</gene>
<reference evidence="3" key="1">
    <citation type="journal article" date="2019" name="Int. J. Syst. Evol. Microbiol.">
        <title>The Global Catalogue of Microorganisms (GCM) 10K type strain sequencing project: providing services to taxonomists for standard genome sequencing and annotation.</title>
        <authorList>
            <consortium name="The Broad Institute Genomics Platform"/>
            <consortium name="The Broad Institute Genome Sequencing Center for Infectious Disease"/>
            <person name="Wu L."/>
            <person name="Ma J."/>
        </authorList>
    </citation>
    <scope>NUCLEOTIDE SEQUENCE [LARGE SCALE GENOMIC DNA]</scope>
    <source>
        <strain evidence="3">JCM 18401</strain>
    </source>
</reference>
<dbReference type="InterPro" id="IPR037053">
    <property type="entry name" value="Phage_tail_collar_dom_sf"/>
</dbReference>
<dbReference type="Proteomes" id="UP001499988">
    <property type="component" value="Unassembled WGS sequence"/>
</dbReference>
<feature type="domain" description="Phage tail collar" evidence="1">
    <location>
        <begin position="8"/>
        <end position="63"/>
    </location>
</feature>
<sequence>MADPFIAEVKMMANTFAPRGWALCDGSILPIGENTALFSLIGTTYGGNGRSTMGLPDLQGRTPMHWGMGPGLSHRALGEFDGEPSVTLMPSHLPSHIHQVKGLNANGSQAAPSQGCYLSRDQRGTPGENIKLTVPATAGQSVAMSASALTIAGDSQSHENHQPSLVLPFYIALLGIYPSRN</sequence>
<evidence type="ECO:0000313" key="2">
    <source>
        <dbReference type="EMBL" id="GAA4875117.1"/>
    </source>
</evidence>
<comment type="caution">
    <text evidence="2">The sequence shown here is derived from an EMBL/GenBank/DDBJ whole genome shotgun (WGS) entry which is preliminary data.</text>
</comment>
<keyword evidence="3" id="KW-1185">Reference proteome</keyword>
<dbReference type="InterPro" id="IPR011083">
    <property type="entry name" value="Phage_tail_collar_dom"/>
</dbReference>
<evidence type="ECO:0000259" key="1">
    <source>
        <dbReference type="Pfam" id="PF07484"/>
    </source>
</evidence>
<dbReference type="RefSeq" id="WP_345333155.1">
    <property type="nucleotide sequence ID" value="NZ_BAABJZ010000006.1"/>
</dbReference>
<dbReference type="SUPFAM" id="SSF88874">
    <property type="entry name" value="Receptor-binding domain of short tail fibre protein gp12"/>
    <property type="match status" value="1"/>
</dbReference>
<dbReference type="Pfam" id="PF07484">
    <property type="entry name" value="Collar"/>
    <property type="match status" value="1"/>
</dbReference>
<accession>A0ABP9EL67</accession>
<proteinExistence type="predicted"/>
<organism evidence="2 3">
    <name type="scientific">Ferrimonas pelagia</name>
    <dbReference type="NCBI Taxonomy" id="1177826"/>
    <lineage>
        <taxon>Bacteria</taxon>
        <taxon>Pseudomonadati</taxon>
        <taxon>Pseudomonadota</taxon>
        <taxon>Gammaproteobacteria</taxon>
        <taxon>Alteromonadales</taxon>
        <taxon>Ferrimonadaceae</taxon>
        <taxon>Ferrimonas</taxon>
    </lineage>
</organism>
<name>A0ABP9EL67_9GAMM</name>
<dbReference type="Gene3D" id="3.90.1340.10">
    <property type="entry name" value="Phage tail collar domain"/>
    <property type="match status" value="1"/>
</dbReference>
<dbReference type="EMBL" id="BAABJZ010000006">
    <property type="protein sequence ID" value="GAA4875117.1"/>
    <property type="molecule type" value="Genomic_DNA"/>
</dbReference>